<accession>A0A382F5L2</accession>
<name>A0A382F5L2_9ZZZZ</name>
<dbReference type="EMBL" id="UINC01047846">
    <property type="protein sequence ID" value="SVB57624.1"/>
    <property type="molecule type" value="Genomic_DNA"/>
</dbReference>
<feature type="domain" description="Glycosyltransferase 2-like" evidence="4">
    <location>
        <begin position="1"/>
        <end position="169"/>
    </location>
</feature>
<dbReference type="Pfam" id="PF00535">
    <property type="entry name" value="Glycos_transf_2"/>
    <property type="match status" value="1"/>
</dbReference>
<evidence type="ECO:0000256" key="1">
    <source>
        <dbReference type="ARBA" id="ARBA00006739"/>
    </source>
</evidence>
<evidence type="ECO:0000256" key="3">
    <source>
        <dbReference type="ARBA" id="ARBA00022679"/>
    </source>
</evidence>
<dbReference type="PANTHER" id="PTHR43179">
    <property type="entry name" value="RHAMNOSYLTRANSFERASE WBBL"/>
    <property type="match status" value="1"/>
</dbReference>
<dbReference type="CDD" id="cd04186">
    <property type="entry name" value="GT_2_like_c"/>
    <property type="match status" value="1"/>
</dbReference>
<sequence length="306" mass="35434">VPNWNGMRFVGMCLDSLSQLDFEGYEVIVVDNGSSDGSREMIEEQYPEVRLLKLPDNMGFAIACNEGIKASNAEYIVLLNNDIEVTPDWLRELYEGMERHPECGMGTTKMMFLDQRDVFYNTGDLFHSWSSGGGRGQGEKDTGQYEKEDYVFGACAGAGIYRREFFNKVGLFDEDFFIFAEDVDLNMRGQLQGLKAVYLPKAKVFHIGTATVGLYSDRYVYLCKRNDIWVFTKNYSLKMYFKYLSSIWRHQFADIKYFTYRGQGQVLLKSKWDALKLLPQMLYRRYKIQTTRSTPDCEVQKSIITD</sequence>
<gene>
    <name evidence="5" type="ORF">METZ01_LOCUS210478</name>
</gene>
<dbReference type="PANTHER" id="PTHR43179:SF12">
    <property type="entry name" value="GALACTOFURANOSYLTRANSFERASE GLFT2"/>
    <property type="match status" value="1"/>
</dbReference>
<evidence type="ECO:0000259" key="4">
    <source>
        <dbReference type="Pfam" id="PF00535"/>
    </source>
</evidence>
<organism evidence="5">
    <name type="scientific">marine metagenome</name>
    <dbReference type="NCBI Taxonomy" id="408172"/>
    <lineage>
        <taxon>unclassified sequences</taxon>
        <taxon>metagenomes</taxon>
        <taxon>ecological metagenomes</taxon>
    </lineage>
</organism>
<dbReference type="GO" id="GO:0016757">
    <property type="term" value="F:glycosyltransferase activity"/>
    <property type="evidence" value="ECO:0007669"/>
    <property type="project" value="UniProtKB-KW"/>
</dbReference>
<dbReference type="Gene3D" id="3.90.550.10">
    <property type="entry name" value="Spore Coat Polysaccharide Biosynthesis Protein SpsA, Chain A"/>
    <property type="match status" value="1"/>
</dbReference>
<keyword evidence="2" id="KW-0328">Glycosyltransferase</keyword>
<dbReference type="InterPro" id="IPR029044">
    <property type="entry name" value="Nucleotide-diphossugar_trans"/>
</dbReference>
<evidence type="ECO:0000313" key="5">
    <source>
        <dbReference type="EMBL" id="SVB57624.1"/>
    </source>
</evidence>
<dbReference type="InterPro" id="IPR001173">
    <property type="entry name" value="Glyco_trans_2-like"/>
</dbReference>
<keyword evidence="3" id="KW-0808">Transferase</keyword>
<comment type="similarity">
    <text evidence="1">Belongs to the glycosyltransferase 2 family.</text>
</comment>
<protein>
    <recommendedName>
        <fullName evidence="4">Glycosyltransferase 2-like domain-containing protein</fullName>
    </recommendedName>
</protein>
<feature type="non-terminal residue" evidence="5">
    <location>
        <position position="1"/>
    </location>
</feature>
<dbReference type="AlphaFoldDB" id="A0A382F5L2"/>
<proteinExistence type="inferred from homology"/>
<evidence type="ECO:0000256" key="2">
    <source>
        <dbReference type="ARBA" id="ARBA00022676"/>
    </source>
</evidence>
<reference evidence="5" key="1">
    <citation type="submission" date="2018-05" db="EMBL/GenBank/DDBJ databases">
        <authorList>
            <person name="Lanie J.A."/>
            <person name="Ng W.-L."/>
            <person name="Kazmierczak K.M."/>
            <person name="Andrzejewski T.M."/>
            <person name="Davidsen T.M."/>
            <person name="Wayne K.J."/>
            <person name="Tettelin H."/>
            <person name="Glass J.I."/>
            <person name="Rusch D."/>
            <person name="Podicherti R."/>
            <person name="Tsui H.-C.T."/>
            <person name="Winkler M.E."/>
        </authorList>
    </citation>
    <scope>NUCLEOTIDE SEQUENCE</scope>
</reference>
<dbReference type="SUPFAM" id="SSF53448">
    <property type="entry name" value="Nucleotide-diphospho-sugar transferases"/>
    <property type="match status" value="1"/>
</dbReference>